<organism evidence="6 7">
    <name type="scientific">Hyphomonas hirschiana VP5</name>
    <dbReference type="NCBI Taxonomy" id="1280951"/>
    <lineage>
        <taxon>Bacteria</taxon>
        <taxon>Pseudomonadati</taxon>
        <taxon>Pseudomonadota</taxon>
        <taxon>Alphaproteobacteria</taxon>
        <taxon>Hyphomonadales</taxon>
        <taxon>Hyphomonadaceae</taxon>
        <taxon>Hyphomonas</taxon>
    </lineage>
</organism>
<dbReference type="EMBL" id="ARYI01000022">
    <property type="protein sequence ID" value="KCZ86732.1"/>
    <property type="molecule type" value="Genomic_DNA"/>
</dbReference>
<dbReference type="SUPFAM" id="SSF56300">
    <property type="entry name" value="Metallo-dependent phosphatases"/>
    <property type="match status" value="1"/>
</dbReference>
<dbReference type="Pfam" id="PF00149">
    <property type="entry name" value="Metallophos"/>
    <property type="match status" value="1"/>
</dbReference>
<reference evidence="6 7" key="1">
    <citation type="submission" date="2013-04" db="EMBL/GenBank/DDBJ databases">
        <title>Hyphomonas hirschiana VP5 Genome Sequencing.</title>
        <authorList>
            <person name="Lai Q."/>
            <person name="Shao Z."/>
        </authorList>
    </citation>
    <scope>NUCLEOTIDE SEQUENCE [LARGE SCALE GENOMIC DNA]</scope>
    <source>
        <strain evidence="6 7">VP5</strain>
    </source>
</reference>
<dbReference type="InterPro" id="IPR029052">
    <property type="entry name" value="Metallo-depent_PP-like"/>
</dbReference>
<evidence type="ECO:0000256" key="2">
    <source>
        <dbReference type="ARBA" id="ARBA00022801"/>
    </source>
</evidence>
<keyword evidence="1" id="KW-0479">Metal-binding</keyword>
<evidence type="ECO:0000256" key="1">
    <source>
        <dbReference type="ARBA" id="ARBA00022723"/>
    </source>
</evidence>
<dbReference type="InterPro" id="IPR004843">
    <property type="entry name" value="Calcineurin-like_PHP"/>
</dbReference>
<dbReference type="AlphaFoldDB" id="A0A059F805"/>
<dbReference type="RefSeq" id="WP_011647329.1">
    <property type="nucleotide sequence ID" value="NZ_ARYI01000022.1"/>
</dbReference>
<evidence type="ECO:0000256" key="4">
    <source>
        <dbReference type="ARBA" id="ARBA00025742"/>
    </source>
</evidence>
<dbReference type="GO" id="GO:0016787">
    <property type="term" value="F:hydrolase activity"/>
    <property type="evidence" value="ECO:0007669"/>
    <property type="project" value="UniProtKB-KW"/>
</dbReference>
<sequence>MKIAHFADLHFGREDKDALQAASELVQELDVDAIVVSGDLTQRGKREEFEAAQLWLAQFKAPLICVPGNHDTPLLNLAARASDAFGRYDNYFAAHAGPLDIDGASIRGLNTARGWQTRMNWAEGRVNLDDLDSAIGHSGDHRLHIIACHHPFVSPTLAGLQTETKRGQEASRRIADSAVQILMTGHVHTPHAEVIRESDGGYIAITAGTLSTRLRAQPPAFNILSVRDGIAALNVQSFRDGRFHEGTHGVWDLETLEPISTPRVVTP</sequence>
<dbReference type="PATRIC" id="fig|1280951.3.peg.3390"/>
<evidence type="ECO:0000313" key="6">
    <source>
        <dbReference type="EMBL" id="KCZ86732.1"/>
    </source>
</evidence>
<evidence type="ECO:0000313" key="7">
    <source>
        <dbReference type="Proteomes" id="UP000025061"/>
    </source>
</evidence>
<comment type="similarity">
    <text evidence="4">Belongs to the cyclic nucleotide phosphodiesterase class-III family.</text>
</comment>
<protein>
    <submittedName>
        <fullName evidence="6">Ser/Thr protein phosphatase family protein</fullName>
    </submittedName>
</protein>
<dbReference type="OrthoDB" id="651281at2"/>
<dbReference type="Proteomes" id="UP000025061">
    <property type="component" value="Unassembled WGS sequence"/>
</dbReference>
<dbReference type="PANTHER" id="PTHR42988:SF2">
    <property type="entry name" value="CYCLIC NUCLEOTIDE PHOSPHODIESTERASE CBUA0032-RELATED"/>
    <property type="match status" value="1"/>
</dbReference>
<comment type="caution">
    <text evidence="6">The sequence shown here is derived from an EMBL/GenBank/DDBJ whole genome shotgun (WGS) entry which is preliminary data.</text>
</comment>
<gene>
    <name evidence="6" type="ORF">HHI_16816</name>
</gene>
<feature type="domain" description="Calcineurin-like phosphoesterase" evidence="5">
    <location>
        <begin position="1"/>
        <end position="190"/>
    </location>
</feature>
<keyword evidence="2" id="KW-0378">Hydrolase</keyword>
<dbReference type="PANTHER" id="PTHR42988">
    <property type="entry name" value="PHOSPHOHYDROLASE"/>
    <property type="match status" value="1"/>
</dbReference>
<keyword evidence="3" id="KW-0408">Iron</keyword>
<dbReference type="Gene3D" id="3.60.21.10">
    <property type="match status" value="1"/>
</dbReference>
<evidence type="ECO:0000256" key="3">
    <source>
        <dbReference type="ARBA" id="ARBA00023004"/>
    </source>
</evidence>
<proteinExistence type="inferred from homology"/>
<keyword evidence="7" id="KW-1185">Reference proteome</keyword>
<dbReference type="GO" id="GO:0046872">
    <property type="term" value="F:metal ion binding"/>
    <property type="evidence" value="ECO:0007669"/>
    <property type="project" value="UniProtKB-KW"/>
</dbReference>
<name>A0A059F805_9PROT</name>
<evidence type="ECO:0000259" key="5">
    <source>
        <dbReference type="Pfam" id="PF00149"/>
    </source>
</evidence>
<accession>A0A059F805</accession>
<dbReference type="InterPro" id="IPR050884">
    <property type="entry name" value="CNP_phosphodiesterase-III"/>
</dbReference>